<dbReference type="Pfam" id="PF02597">
    <property type="entry name" value="ThiS"/>
    <property type="match status" value="1"/>
</dbReference>
<dbReference type="InterPro" id="IPR016155">
    <property type="entry name" value="Mopterin_synth/thiamin_S_b"/>
</dbReference>
<reference evidence="1 2" key="1">
    <citation type="submission" date="2018-06" db="EMBL/GenBank/DDBJ databases">
        <title>Genomic Encyclopedia of Archaeal and Bacterial Type Strains, Phase II (KMG-II): from individual species to whole genera.</title>
        <authorList>
            <person name="Goeker M."/>
        </authorList>
    </citation>
    <scope>NUCLEOTIDE SEQUENCE [LARGE SCALE GENOMIC DNA]</scope>
    <source>
        <strain evidence="1 2">DSM 23857</strain>
    </source>
</reference>
<sequence>MEVLVFGQLTDITGSTSLQLPTVASSDELREMLHTQFPSLKSITYLIAINKKIAKQNMVIDQHAEIALLPPFSGG</sequence>
<dbReference type="RefSeq" id="WP_111600272.1">
    <property type="nucleotide sequence ID" value="NZ_QLLL01000013.1"/>
</dbReference>
<dbReference type="CDD" id="cd00754">
    <property type="entry name" value="Ubl_MoaD"/>
    <property type="match status" value="1"/>
</dbReference>
<protein>
    <submittedName>
        <fullName evidence="1">Molybdopterin synthase catalytic subunit/molybdopterin synthase sulfur carrier subunit</fullName>
    </submittedName>
</protein>
<organism evidence="1 2">
    <name type="scientific">Chitinophaga skermanii</name>
    <dbReference type="NCBI Taxonomy" id="331697"/>
    <lineage>
        <taxon>Bacteria</taxon>
        <taxon>Pseudomonadati</taxon>
        <taxon>Bacteroidota</taxon>
        <taxon>Chitinophagia</taxon>
        <taxon>Chitinophagales</taxon>
        <taxon>Chitinophagaceae</taxon>
        <taxon>Chitinophaga</taxon>
    </lineage>
</organism>
<dbReference type="InterPro" id="IPR012675">
    <property type="entry name" value="Beta-grasp_dom_sf"/>
</dbReference>
<keyword evidence="2" id="KW-1185">Reference proteome</keyword>
<comment type="caution">
    <text evidence="1">The sequence shown here is derived from an EMBL/GenBank/DDBJ whole genome shotgun (WGS) entry which is preliminary data.</text>
</comment>
<accession>A0A327Q263</accession>
<proteinExistence type="predicted"/>
<evidence type="ECO:0000313" key="2">
    <source>
        <dbReference type="Proteomes" id="UP000249547"/>
    </source>
</evidence>
<dbReference type="InterPro" id="IPR003749">
    <property type="entry name" value="ThiS/MoaD-like"/>
</dbReference>
<gene>
    <name evidence="1" type="ORF">LX64_04885</name>
</gene>
<name>A0A327Q263_9BACT</name>
<dbReference type="SUPFAM" id="SSF54285">
    <property type="entry name" value="MoaD/ThiS"/>
    <property type="match status" value="1"/>
</dbReference>
<dbReference type="OrthoDB" id="1191081at2"/>
<dbReference type="AlphaFoldDB" id="A0A327Q263"/>
<evidence type="ECO:0000313" key="1">
    <source>
        <dbReference type="EMBL" id="RAI97837.1"/>
    </source>
</evidence>
<dbReference type="Proteomes" id="UP000249547">
    <property type="component" value="Unassembled WGS sequence"/>
</dbReference>
<dbReference type="EMBL" id="QLLL01000013">
    <property type="protein sequence ID" value="RAI97837.1"/>
    <property type="molecule type" value="Genomic_DNA"/>
</dbReference>
<dbReference type="Gene3D" id="3.10.20.30">
    <property type="match status" value="1"/>
</dbReference>